<feature type="signal peptide" evidence="2">
    <location>
        <begin position="1"/>
        <end position="25"/>
    </location>
</feature>
<evidence type="ECO:0000256" key="1">
    <source>
        <dbReference type="SAM" id="MobiDB-lite"/>
    </source>
</evidence>
<comment type="caution">
    <text evidence="3">The sequence shown here is derived from an EMBL/GenBank/DDBJ whole genome shotgun (WGS) entry which is preliminary data.</text>
</comment>
<evidence type="ECO:0000256" key="2">
    <source>
        <dbReference type="SAM" id="SignalP"/>
    </source>
</evidence>
<name>A0A4R1HY97_PSEEN</name>
<evidence type="ECO:0000313" key="3">
    <source>
        <dbReference type="EMBL" id="TCK27794.1"/>
    </source>
</evidence>
<dbReference type="Proteomes" id="UP000295560">
    <property type="component" value="Unassembled WGS sequence"/>
</dbReference>
<keyword evidence="2" id="KW-0732">Signal</keyword>
<reference evidence="3 4" key="1">
    <citation type="submission" date="2019-03" db="EMBL/GenBank/DDBJ databases">
        <title>Sequencing the genomes of 1000 actinobacteria strains.</title>
        <authorList>
            <person name="Klenk H.-P."/>
        </authorList>
    </citation>
    <scope>NUCLEOTIDE SEQUENCE [LARGE SCALE GENOMIC DNA]</scope>
    <source>
        <strain evidence="3 4">DSM 44969</strain>
    </source>
</reference>
<accession>A0A4R1HY97</accession>
<sequence>MLGRISKVTVGVTVGLVAAAPLAWAGGTGYDDATDVKGDKADSSHDKDWGKDKDKGHHAAKVCSFDGGNADAQSLISGGSLVNAVAQAPVAGNNIANLANCSDFLNDNLNGNLSGNQIVIGDNLPPLL</sequence>
<organism evidence="3 4">
    <name type="scientific">Pseudonocardia endophytica</name>
    <dbReference type="NCBI Taxonomy" id="401976"/>
    <lineage>
        <taxon>Bacteria</taxon>
        <taxon>Bacillati</taxon>
        <taxon>Actinomycetota</taxon>
        <taxon>Actinomycetes</taxon>
        <taxon>Pseudonocardiales</taxon>
        <taxon>Pseudonocardiaceae</taxon>
        <taxon>Pseudonocardia</taxon>
    </lineage>
</organism>
<gene>
    <name evidence="3" type="ORF">EV378_3673</name>
</gene>
<protein>
    <recommendedName>
        <fullName evidence="5">Small secreted domain DUF320</fullName>
    </recommendedName>
</protein>
<feature type="chain" id="PRO_5020830681" description="Small secreted domain DUF320" evidence="2">
    <location>
        <begin position="26"/>
        <end position="128"/>
    </location>
</feature>
<feature type="region of interest" description="Disordered" evidence="1">
    <location>
        <begin position="26"/>
        <end position="55"/>
    </location>
</feature>
<keyword evidence="4" id="KW-1185">Reference proteome</keyword>
<dbReference type="EMBL" id="SMFZ01000001">
    <property type="protein sequence ID" value="TCK27794.1"/>
    <property type="molecule type" value="Genomic_DNA"/>
</dbReference>
<proteinExistence type="predicted"/>
<evidence type="ECO:0000313" key="4">
    <source>
        <dbReference type="Proteomes" id="UP000295560"/>
    </source>
</evidence>
<evidence type="ECO:0008006" key="5">
    <source>
        <dbReference type="Google" id="ProtNLM"/>
    </source>
</evidence>
<dbReference type="AlphaFoldDB" id="A0A4R1HY97"/>
<feature type="compositionally biased region" description="Basic and acidic residues" evidence="1">
    <location>
        <begin position="34"/>
        <end position="55"/>
    </location>
</feature>